<accession>B8D085</accession>
<sequence length="411" mass="46277">MSKRIISILTVGLLLVAMLTGTVMAGKVKLRFLQPGGNLYKQSVEFAKEYMKLHPNVEIEVIEVGWSDAYSKIMTMVAAGNAPDIMYIGTRWIPALAQMNAIQPLDKFISEEKKDLYFDSLLKGTYYQGKLYALPRSFSTKALIYRTDLIPEPPETWDELVEVAKRVQKEHEGIYGFGIAGAKHVSTTTQFFNYVYQNGGSIFDSEGNILLDSPQSVKALQFYVDLYRKHKVVPNPIEYNREELPNLFKTGKIAMFVCGPWAKPMIGLDPDNEKVPYASAPLPRGRYMATTLVSDSLVLSSQSEHIDEAWKYLNWITSLENQKKHDLINGMAPAMEKELEDPAFTEDPFFKTYVDMIPKGQPQPLPLAWEPFQDVITGAIQKALLGMATPEEALKEAVTRIEAENLAPVKH</sequence>
<dbReference type="InterPro" id="IPR006060">
    <property type="entry name" value="Maltose/Cyclodextrin-bd"/>
</dbReference>
<comment type="subcellular location">
    <subcellularLocation>
        <location evidence="5">Cell membrane</location>
        <topology evidence="5">Lipid-anchor</topology>
    </subcellularLocation>
</comment>
<dbReference type="PANTHER" id="PTHR30061">
    <property type="entry name" value="MALTOSE-BINDING PERIPLASMIC PROTEIN"/>
    <property type="match status" value="1"/>
</dbReference>
<keyword evidence="3 5" id="KW-0762">Sugar transport</keyword>
<organism evidence="6 7">
    <name type="scientific">Halothermothrix orenii (strain H 168 / OCM 544 / DSM 9562)</name>
    <dbReference type="NCBI Taxonomy" id="373903"/>
    <lineage>
        <taxon>Bacteria</taxon>
        <taxon>Bacillati</taxon>
        <taxon>Bacillota</taxon>
        <taxon>Clostridia</taxon>
        <taxon>Halanaerobiales</taxon>
        <taxon>Halothermotrichaceae</taxon>
        <taxon>Halothermothrix</taxon>
    </lineage>
</organism>
<protein>
    <recommendedName>
        <fullName evidence="5">Maltodextrin-binding protein</fullName>
    </recommendedName>
</protein>
<dbReference type="Proteomes" id="UP000000719">
    <property type="component" value="Chromosome"/>
</dbReference>
<dbReference type="GO" id="GO:1901982">
    <property type="term" value="F:maltose binding"/>
    <property type="evidence" value="ECO:0007669"/>
    <property type="project" value="TreeGrafter"/>
</dbReference>
<dbReference type="SUPFAM" id="SSF53850">
    <property type="entry name" value="Periplasmic binding protein-like II"/>
    <property type="match status" value="1"/>
</dbReference>
<dbReference type="AlphaFoldDB" id="B8D085"/>
<dbReference type="OrthoDB" id="41208at2"/>
<evidence type="ECO:0000256" key="5">
    <source>
        <dbReference type="RuleBase" id="RU365005"/>
    </source>
</evidence>
<dbReference type="CDD" id="cd13585">
    <property type="entry name" value="PBP2_TMBP_like"/>
    <property type="match status" value="1"/>
</dbReference>
<dbReference type="Pfam" id="PF01547">
    <property type="entry name" value="SBP_bac_1"/>
    <property type="match status" value="1"/>
</dbReference>
<dbReference type="GO" id="GO:0015144">
    <property type="term" value="F:carbohydrate transmembrane transporter activity"/>
    <property type="evidence" value="ECO:0007669"/>
    <property type="project" value="InterPro"/>
</dbReference>
<proteinExistence type="inferred from homology"/>
<evidence type="ECO:0000313" key="7">
    <source>
        <dbReference type="Proteomes" id="UP000000719"/>
    </source>
</evidence>
<name>B8D085_HALOH</name>
<comment type="similarity">
    <text evidence="1 5">Belongs to the bacterial solute-binding protein 1 family.</text>
</comment>
<dbReference type="KEGG" id="hor:Hore_00780"/>
<dbReference type="PANTHER" id="PTHR30061:SF50">
    <property type="entry name" value="MALTOSE_MALTODEXTRIN-BINDING PERIPLASMIC PROTEIN"/>
    <property type="match status" value="1"/>
</dbReference>
<dbReference type="GO" id="GO:0042956">
    <property type="term" value="P:maltodextrin transmembrane transport"/>
    <property type="evidence" value="ECO:0007669"/>
    <property type="project" value="TreeGrafter"/>
</dbReference>
<keyword evidence="2 5" id="KW-0813">Transport</keyword>
<gene>
    <name evidence="6" type="ordered locus">Hore_00780</name>
</gene>
<keyword evidence="5" id="KW-1003">Cell membrane</keyword>
<reference evidence="6 7" key="1">
    <citation type="journal article" date="2009" name="PLoS ONE">
        <title>Genome analysis of the anaerobic thermohalophilic bacterium Halothermothrix orenii.</title>
        <authorList>
            <person name="Mavromatis K."/>
            <person name="Ivanova N."/>
            <person name="Anderson I."/>
            <person name="Lykidis A."/>
            <person name="Hooper S.D."/>
            <person name="Sun H."/>
            <person name="Kunin V."/>
            <person name="Lapidus A."/>
            <person name="Hugenholtz P."/>
            <person name="Patel B."/>
            <person name="Kyrpides N.C."/>
        </authorList>
    </citation>
    <scope>NUCLEOTIDE SEQUENCE [LARGE SCALE GENOMIC DNA]</scope>
    <source>
        <strain evidence="7">H 168 / OCM 544 / DSM 9562</strain>
    </source>
</reference>
<dbReference type="eggNOG" id="COG1653">
    <property type="taxonomic scope" value="Bacteria"/>
</dbReference>
<keyword evidence="5" id="KW-0472">Membrane</keyword>
<evidence type="ECO:0000256" key="4">
    <source>
        <dbReference type="ARBA" id="ARBA00022729"/>
    </source>
</evidence>
<dbReference type="GO" id="GO:0055052">
    <property type="term" value="C:ATP-binding cassette (ABC) transporter complex, substrate-binding subunit-containing"/>
    <property type="evidence" value="ECO:0007669"/>
    <property type="project" value="TreeGrafter"/>
</dbReference>
<dbReference type="PRINTS" id="PR00181">
    <property type="entry name" value="MALTOSEBP"/>
</dbReference>
<dbReference type="RefSeq" id="WP_012635038.1">
    <property type="nucleotide sequence ID" value="NC_011899.1"/>
</dbReference>
<evidence type="ECO:0000256" key="2">
    <source>
        <dbReference type="ARBA" id="ARBA00022448"/>
    </source>
</evidence>
<evidence type="ECO:0000256" key="3">
    <source>
        <dbReference type="ARBA" id="ARBA00022597"/>
    </source>
</evidence>
<dbReference type="GO" id="GO:0015768">
    <property type="term" value="P:maltose transport"/>
    <property type="evidence" value="ECO:0007669"/>
    <property type="project" value="TreeGrafter"/>
</dbReference>
<dbReference type="Gene3D" id="3.40.190.10">
    <property type="entry name" value="Periplasmic binding protein-like II"/>
    <property type="match status" value="2"/>
</dbReference>
<keyword evidence="7" id="KW-1185">Reference proteome</keyword>
<dbReference type="HOGENOM" id="CLU_031285_10_1_9"/>
<evidence type="ECO:0000313" key="6">
    <source>
        <dbReference type="EMBL" id="ACL68839.1"/>
    </source>
</evidence>
<keyword evidence="5" id="KW-0449">Lipoprotein</keyword>
<dbReference type="STRING" id="373903.Hore_00780"/>
<evidence type="ECO:0000256" key="1">
    <source>
        <dbReference type="ARBA" id="ARBA00008520"/>
    </source>
</evidence>
<keyword evidence="4" id="KW-0732">Signal</keyword>
<dbReference type="InterPro" id="IPR006059">
    <property type="entry name" value="SBP"/>
</dbReference>
<dbReference type="EMBL" id="CP001098">
    <property type="protein sequence ID" value="ACL68839.1"/>
    <property type="molecule type" value="Genomic_DNA"/>
</dbReference>